<feature type="transmembrane region" description="Helical" evidence="9">
    <location>
        <begin position="194"/>
        <end position="213"/>
    </location>
</feature>
<feature type="transmembrane region" description="Helical" evidence="9">
    <location>
        <begin position="12"/>
        <end position="31"/>
    </location>
</feature>
<evidence type="ECO:0000259" key="11">
    <source>
        <dbReference type="PROSITE" id="PS50928"/>
    </source>
</evidence>
<dbReference type="Pfam" id="PF00528">
    <property type="entry name" value="BPD_transp_1"/>
    <property type="match status" value="1"/>
</dbReference>
<keyword evidence="5 10" id="KW-0500">Molybdenum</keyword>
<evidence type="ECO:0000256" key="1">
    <source>
        <dbReference type="ARBA" id="ARBA00004651"/>
    </source>
</evidence>
<evidence type="ECO:0000256" key="3">
    <source>
        <dbReference type="ARBA" id="ARBA00022448"/>
    </source>
</evidence>
<dbReference type="SUPFAM" id="SSF161098">
    <property type="entry name" value="MetI-like"/>
    <property type="match status" value="1"/>
</dbReference>
<dbReference type="InterPro" id="IPR000515">
    <property type="entry name" value="MetI-like"/>
</dbReference>
<dbReference type="PANTHER" id="PTHR30183:SF3">
    <property type="entry name" value="MOLYBDENUM TRANSPORT SYSTEM PERMEASE PROTEIN MODB"/>
    <property type="match status" value="1"/>
</dbReference>
<dbReference type="PANTHER" id="PTHR30183">
    <property type="entry name" value="MOLYBDENUM TRANSPORT SYSTEM PERMEASE PROTEIN MODB"/>
    <property type="match status" value="1"/>
</dbReference>
<evidence type="ECO:0000313" key="13">
    <source>
        <dbReference type="Proteomes" id="UP000006094"/>
    </source>
</evidence>
<dbReference type="NCBIfam" id="NF038017">
    <property type="entry name" value="ABC_perm1"/>
    <property type="match status" value="1"/>
</dbReference>
<dbReference type="GO" id="GO:0005886">
    <property type="term" value="C:plasma membrane"/>
    <property type="evidence" value="ECO:0007669"/>
    <property type="project" value="UniProtKB-SubCell"/>
</dbReference>
<proteinExistence type="inferred from homology"/>
<evidence type="ECO:0000256" key="4">
    <source>
        <dbReference type="ARBA" id="ARBA00022475"/>
    </source>
</evidence>
<dbReference type="InterPro" id="IPR011867">
    <property type="entry name" value="ModB_ABC"/>
</dbReference>
<evidence type="ECO:0000256" key="10">
    <source>
        <dbReference type="RuleBase" id="RU365097"/>
    </source>
</evidence>
<accession>K0ATJ5</accession>
<feature type="transmembrane region" description="Helical" evidence="9">
    <location>
        <begin position="43"/>
        <end position="63"/>
    </location>
</feature>
<name>K0ATJ5_GOTA9</name>
<dbReference type="EMBL" id="CP003326">
    <property type="protein sequence ID" value="AFS77178.1"/>
    <property type="molecule type" value="Genomic_DNA"/>
</dbReference>
<keyword evidence="13" id="KW-1185">Reference proteome</keyword>
<dbReference type="PROSITE" id="PS50928">
    <property type="entry name" value="ABC_TM1"/>
    <property type="match status" value="1"/>
</dbReference>
<dbReference type="InterPro" id="IPR049783">
    <property type="entry name" value="ABC_perm_TupB-like"/>
</dbReference>
<evidence type="ECO:0000256" key="5">
    <source>
        <dbReference type="ARBA" id="ARBA00022505"/>
    </source>
</evidence>
<organism evidence="12 13">
    <name type="scientific">Gottschalkia acidurici (strain ATCC 7906 / DSM 604 / BCRC 14475 / CIP 104303 / KCTC 5404 / NCIMB 10678 / 9a)</name>
    <name type="common">Clostridium acidurici</name>
    <dbReference type="NCBI Taxonomy" id="1128398"/>
    <lineage>
        <taxon>Bacteria</taxon>
        <taxon>Bacillati</taxon>
        <taxon>Bacillota</taxon>
        <taxon>Tissierellia</taxon>
        <taxon>Tissierellales</taxon>
        <taxon>Gottschalkiaceae</taxon>
        <taxon>Gottschalkia</taxon>
    </lineage>
</organism>
<dbReference type="STRING" id="1128398.Curi_c00970"/>
<protein>
    <recommendedName>
        <fullName evidence="10">Molybdenum transport system permease</fullName>
    </recommendedName>
</protein>
<dbReference type="KEGG" id="cad:Curi_c00970"/>
<dbReference type="RefSeq" id="WP_014966315.1">
    <property type="nucleotide sequence ID" value="NC_018664.1"/>
</dbReference>
<evidence type="ECO:0000256" key="7">
    <source>
        <dbReference type="ARBA" id="ARBA00022989"/>
    </source>
</evidence>
<comment type="caution">
    <text evidence="10">Lacks conserved residue(s) required for the propagation of feature annotation.</text>
</comment>
<dbReference type="eggNOG" id="COG4149">
    <property type="taxonomic scope" value="Bacteria"/>
</dbReference>
<dbReference type="Proteomes" id="UP000006094">
    <property type="component" value="Chromosome"/>
</dbReference>
<dbReference type="CDD" id="cd06261">
    <property type="entry name" value="TM_PBP2"/>
    <property type="match status" value="1"/>
</dbReference>
<keyword evidence="4 10" id="KW-1003">Cell membrane</keyword>
<evidence type="ECO:0000256" key="6">
    <source>
        <dbReference type="ARBA" id="ARBA00022692"/>
    </source>
</evidence>
<dbReference type="NCBIfam" id="TIGR02141">
    <property type="entry name" value="modB_ABC"/>
    <property type="match status" value="1"/>
</dbReference>
<comment type="function">
    <text evidence="10">Part of the binding-protein-dependent transport system for molybdenum; probably responsible for the translocation of the substrate across the membrane.</text>
</comment>
<evidence type="ECO:0000256" key="9">
    <source>
        <dbReference type="RuleBase" id="RU363032"/>
    </source>
</evidence>
<keyword evidence="8 9" id="KW-0472">Membrane</keyword>
<reference evidence="12 13" key="1">
    <citation type="journal article" date="2012" name="PLoS ONE">
        <title>The purine-utilizing bacterium Clostridium acidurici 9a: a genome-guided metabolic reconsideration.</title>
        <authorList>
            <person name="Hartwich K."/>
            <person name="Poehlein A."/>
            <person name="Daniel R."/>
        </authorList>
    </citation>
    <scope>NUCLEOTIDE SEQUENCE [LARGE SCALE GENOMIC DNA]</scope>
    <source>
        <strain evidence="13">ATCC 7906 / DSM 604 / BCRC 14475 / CIP 104303 / KCTC 5404 / NCIMB 10678 / 9a</strain>
    </source>
</reference>
<sequence>MFSIITISLKIAIIATIVVLILGITLAKLLTKYDFRGKDIIETIFLLPMILPPSVVGYALLIVIGKRGFVGKFLLDVFDYQLIFTWVAGCIAAAVVSFPLMYQNCKSAFLSIDKNIEDAAKSLGANKWQVFTKVTLPLASKGILNGLVLTFARALGEFGATLMVAGNIPGKTQNIPLAIYFAVETGKTSLANTLVLIEVIFSFAVVYGVNFWIKKKGTY</sequence>
<evidence type="ECO:0000256" key="8">
    <source>
        <dbReference type="ARBA" id="ARBA00023136"/>
    </source>
</evidence>
<dbReference type="HOGENOM" id="CLU_016047_14_3_9"/>
<dbReference type="GO" id="GO:0015098">
    <property type="term" value="F:molybdate ion transmembrane transporter activity"/>
    <property type="evidence" value="ECO:0007669"/>
    <property type="project" value="UniProtKB-UniRule"/>
</dbReference>
<comment type="similarity">
    <text evidence="2 10">Belongs to the binding-protein-dependent transport system permease family. CysTW subfamily.</text>
</comment>
<keyword evidence="7 9" id="KW-1133">Transmembrane helix</keyword>
<dbReference type="Gene3D" id="1.10.3720.10">
    <property type="entry name" value="MetI-like"/>
    <property type="match status" value="1"/>
</dbReference>
<keyword evidence="6 9" id="KW-0812">Transmembrane</keyword>
<feature type="domain" description="ABC transmembrane type-1" evidence="11">
    <location>
        <begin position="5"/>
        <end position="207"/>
    </location>
</feature>
<dbReference type="AlphaFoldDB" id="K0ATJ5"/>
<dbReference type="InterPro" id="IPR035906">
    <property type="entry name" value="MetI-like_sf"/>
</dbReference>
<feature type="transmembrane region" description="Helical" evidence="9">
    <location>
        <begin position="83"/>
        <end position="102"/>
    </location>
</feature>
<evidence type="ECO:0000256" key="2">
    <source>
        <dbReference type="ARBA" id="ARBA00007069"/>
    </source>
</evidence>
<evidence type="ECO:0000313" key="12">
    <source>
        <dbReference type="EMBL" id="AFS77178.1"/>
    </source>
</evidence>
<keyword evidence="3 9" id="KW-0813">Transport</keyword>
<dbReference type="OrthoDB" id="9795403at2"/>
<dbReference type="PATRIC" id="fig|1128398.3.peg.97"/>
<comment type="subcellular location">
    <subcellularLocation>
        <location evidence="1 9">Cell membrane</location>
        <topology evidence="1 9">Multi-pass membrane protein</topology>
    </subcellularLocation>
</comment>
<gene>
    <name evidence="12" type="primary">modB1</name>
    <name evidence="12" type="ordered locus">Curi_c00970</name>
</gene>